<accession>K1U5X4</accession>
<dbReference type="Pfam" id="PF01531">
    <property type="entry name" value="Glyco_transf_11"/>
    <property type="match status" value="1"/>
</dbReference>
<dbReference type="GO" id="GO:0005975">
    <property type="term" value="P:carbohydrate metabolic process"/>
    <property type="evidence" value="ECO:0007669"/>
    <property type="project" value="InterPro"/>
</dbReference>
<evidence type="ECO:0000256" key="2">
    <source>
        <dbReference type="ARBA" id="ARBA00022679"/>
    </source>
</evidence>
<dbReference type="GO" id="GO:0016020">
    <property type="term" value="C:membrane"/>
    <property type="evidence" value="ECO:0007669"/>
    <property type="project" value="InterPro"/>
</dbReference>
<gene>
    <name evidence="3" type="ORF">LEA_05210</name>
</gene>
<organism evidence="3">
    <name type="scientific">human gut metagenome</name>
    <dbReference type="NCBI Taxonomy" id="408170"/>
    <lineage>
        <taxon>unclassified sequences</taxon>
        <taxon>metagenomes</taxon>
        <taxon>organismal metagenomes</taxon>
    </lineage>
</organism>
<dbReference type="AlphaFoldDB" id="K1U5X4"/>
<evidence type="ECO:0000256" key="1">
    <source>
        <dbReference type="ARBA" id="ARBA00022676"/>
    </source>
</evidence>
<feature type="non-terminal residue" evidence="3">
    <location>
        <position position="1"/>
    </location>
</feature>
<proteinExistence type="predicted"/>
<dbReference type="PANTHER" id="PTHR11927:SF9">
    <property type="entry name" value="L-FUCOSYLTRANSFERASE"/>
    <property type="match status" value="1"/>
</dbReference>
<dbReference type="EMBL" id="AJWY01003408">
    <property type="protein sequence ID" value="EKC75434.1"/>
    <property type="molecule type" value="Genomic_DNA"/>
</dbReference>
<reference evidence="3" key="1">
    <citation type="journal article" date="2013" name="Environ. Microbiol.">
        <title>Microbiota from the distal guts of lean and obese adolescents exhibit partial functional redundancy besides clear differences in community structure.</title>
        <authorList>
            <person name="Ferrer M."/>
            <person name="Ruiz A."/>
            <person name="Lanza F."/>
            <person name="Haange S.B."/>
            <person name="Oberbach A."/>
            <person name="Till H."/>
            <person name="Bargiela R."/>
            <person name="Campoy C."/>
            <person name="Segura M.T."/>
            <person name="Richter M."/>
            <person name="von Bergen M."/>
            <person name="Seifert J."/>
            <person name="Suarez A."/>
        </authorList>
    </citation>
    <scope>NUCLEOTIDE SEQUENCE</scope>
</reference>
<keyword evidence="1 3" id="KW-0328">Glycosyltransferase</keyword>
<protein>
    <submittedName>
        <fullName evidence="3">Alpha-1,2-fucosyltransferase</fullName>
    </submittedName>
</protein>
<sequence length="87" mass="9705">DDPAYVRQHLDAAGLPVHYSTGAKSAAADLALMRRCRAFVLSNSTFSWWGQWLAGVPGRCVIAPDRWYANGKKTALYDHDWTLIPTK</sequence>
<name>K1U5X4_9ZZZZ</name>
<dbReference type="InterPro" id="IPR002516">
    <property type="entry name" value="Glyco_trans_11"/>
</dbReference>
<comment type="caution">
    <text evidence="3">The sequence shown here is derived from an EMBL/GenBank/DDBJ whole genome shotgun (WGS) entry which is preliminary data.</text>
</comment>
<dbReference type="PANTHER" id="PTHR11927">
    <property type="entry name" value="GALACTOSIDE 2-L-FUCOSYLTRANSFERASE"/>
    <property type="match status" value="1"/>
</dbReference>
<dbReference type="GO" id="GO:0008107">
    <property type="term" value="F:galactoside 2-alpha-L-fucosyltransferase activity"/>
    <property type="evidence" value="ECO:0007669"/>
    <property type="project" value="InterPro"/>
</dbReference>
<keyword evidence="2 3" id="KW-0808">Transferase</keyword>
<evidence type="ECO:0000313" key="3">
    <source>
        <dbReference type="EMBL" id="EKC75434.1"/>
    </source>
</evidence>